<proteinExistence type="predicted"/>
<evidence type="ECO:0000313" key="3">
    <source>
        <dbReference type="EMBL" id="MBK6088176.1"/>
    </source>
</evidence>
<evidence type="ECO:0000259" key="2">
    <source>
        <dbReference type="PROSITE" id="PS51766"/>
    </source>
</evidence>
<comment type="caution">
    <text evidence="3">The sequence shown here is derived from an EMBL/GenBank/DDBJ whole genome shotgun (WGS) entry which is preliminary data.</text>
</comment>
<dbReference type="PROSITE" id="PS51257">
    <property type="entry name" value="PROKAR_LIPOPROTEIN"/>
    <property type="match status" value="1"/>
</dbReference>
<evidence type="ECO:0000256" key="1">
    <source>
        <dbReference type="SAM" id="SignalP"/>
    </source>
</evidence>
<sequence>MKRVIALCLVLIMLFSCGAVAASAESNDDYLKKLTPALIQEINDPSEVMIGVYIFLKPCPDKQHVEEIISQKYTWTNQQEHLMYYRKEMSAIIGAYVQGFIDDNADLLYKVICQTDAAEFIIAEVSKDNVPKLAQLDIVQDMDTYGSYSTPTAITEMIAPAANEQYYDPRHTITARDIDLRDYYQFRDSDVYAVHFYVRNLCYYTVMIEERIGDWLLECSHPEPFLFVNDRLYGFKEAYDAGLMTDDMLEELAGSSFKGDYVLPLLTRYIKGDADGDGGVSIIDATCVQRHEAGIATTSFFKPLADVDGDSEVNVIDATLIQRSKVGLYTIE</sequence>
<dbReference type="SUPFAM" id="SSF63446">
    <property type="entry name" value="Type I dockerin domain"/>
    <property type="match status" value="1"/>
</dbReference>
<organism evidence="3 4">
    <name type="scientific">Ruminococcus difficilis</name>
    <dbReference type="NCBI Taxonomy" id="2763069"/>
    <lineage>
        <taxon>Bacteria</taxon>
        <taxon>Bacillati</taxon>
        <taxon>Bacillota</taxon>
        <taxon>Clostridia</taxon>
        <taxon>Eubacteriales</taxon>
        <taxon>Oscillospiraceae</taxon>
        <taxon>Ruminococcus</taxon>
    </lineage>
</organism>
<dbReference type="PROSITE" id="PS51766">
    <property type="entry name" value="DOCKERIN"/>
    <property type="match status" value="1"/>
</dbReference>
<feature type="chain" id="PRO_5037128112" description="Dockerin domain-containing protein" evidence="1">
    <location>
        <begin position="22"/>
        <end position="332"/>
    </location>
</feature>
<dbReference type="InterPro" id="IPR016134">
    <property type="entry name" value="Dockerin_dom"/>
</dbReference>
<name>A0A934WPK0_9FIRM</name>
<accession>A0A934WPK0</accession>
<dbReference type="Proteomes" id="UP000633365">
    <property type="component" value="Unassembled WGS sequence"/>
</dbReference>
<gene>
    <name evidence="3" type="ORF">JKK62_05830</name>
</gene>
<dbReference type="RefSeq" id="WP_186832826.1">
    <property type="nucleotide sequence ID" value="NZ_JAEQMG010000048.1"/>
</dbReference>
<protein>
    <recommendedName>
        <fullName evidence="2">Dockerin domain-containing protein</fullName>
    </recommendedName>
</protein>
<keyword evidence="1" id="KW-0732">Signal</keyword>
<dbReference type="InterPro" id="IPR036439">
    <property type="entry name" value="Dockerin_dom_sf"/>
</dbReference>
<reference evidence="3" key="1">
    <citation type="submission" date="2021-01" db="EMBL/GenBank/DDBJ databases">
        <title>Genome public.</title>
        <authorList>
            <person name="Liu C."/>
            <person name="Sun Q."/>
        </authorList>
    </citation>
    <scope>NUCLEOTIDE SEQUENCE</scope>
    <source>
        <strain evidence="3">M6</strain>
    </source>
</reference>
<dbReference type="Pfam" id="PF00404">
    <property type="entry name" value="Dockerin_1"/>
    <property type="match status" value="1"/>
</dbReference>
<dbReference type="Gene3D" id="1.10.1330.10">
    <property type="entry name" value="Dockerin domain"/>
    <property type="match status" value="1"/>
</dbReference>
<evidence type="ECO:0000313" key="4">
    <source>
        <dbReference type="Proteomes" id="UP000633365"/>
    </source>
</evidence>
<dbReference type="GO" id="GO:0000272">
    <property type="term" value="P:polysaccharide catabolic process"/>
    <property type="evidence" value="ECO:0007669"/>
    <property type="project" value="InterPro"/>
</dbReference>
<keyword evidence="4" id="KW-1185">Reference proteome</keyword>
<dbReference type="InterPro" id="IPR002105">
    <property type="entry name" value="Dockerin_1_rpt"/>
</dbReference>
<dbReference type="EMBL" id="JAEQMG010000048">
    <property type="protein sequence ID" value="MBK6088176.1"/>
    <property type="molecule type" value="Genomic_DNA"/>
</dbReference>
<dbReference type="AlphaFoldDB" id="A0A934WPK0"/>
<dbReference type="CDD" id="cd14256">
    <property type="entry name" value="Dockerin_I"/>
    <property type="match status" value="1"/>
</dbReference>
<feature type="domain" description="Dockerin" evidence="2">
    <location>
        <begin position="267"/>
        <end position="332"/>
    </location>
</feature>
<feature type="signal peptide" evidence="1">
    <location>
        <begin position="1"/>
        <end position="21"/>
    </location>
</feature>
<dbReference type="GO" id="GO:0004553">
    <property type="term" value="F:hydrolase activity, hydrolyzing O-glycosyl compounds"/>
    <property type="evidence" value="ECO:0007669"/>
    <property type="project" value="InterPro"/>
</dbReference>